<dbReference type="EMBL" id="FJOG01000004">
    <property type="protein sequence ID" value="CZR54219.1"/>
    <property type="molecule type" value="Genomic_DNA"/>
</dbReference>
<keyword evidence="1" id="KW-0472">Membrane</keyword>
<keyword evidence="1" id="KW-1133">Transmembrane helix</keyword>
<gene>
    <name evidence="2" type="ORF">PAC_04102</name>
</gene>
<feature type="transmembrane region" description="Helical" evidence="1">
    <location>
        <begin position="185"/>
        <end position="206"/>
    </location>
</feature>
<keyword evidence="3" id="KW-1185">Reference proteome</keyword>
<accession>A0A1L7WN69</accession>
<reference evidence="2 3" key="1">
    <citation type="submission" date="2016-03" db="EMBL/GenBank/DDBJ databases">
        <authorList>
            <person name="Ploux O."/>
        </authorList>
    </citation>
    <scope>NUCLEOTIDE SEQUENCE [LARGE SCALE GENOMIC DNA]</scope>
    <source>
        <strain evidence="2 3">UAMH 11012</strain>
    </source>
</reference>
<proteinExistence type="predicted"/>
<organism evidence="2 3">
    <name type="scientific">Phialocephala subalpina</name>
    <dbReference type="NCBI Taxonomy" id="576137"/>
    <lineage>
        <taxon>Eukaryota</taxon>
        <taxon>Fungi</taxon>
        <taxon>Dikarya</taxon>
        <taxon>Ascomycota</taxon>
        <taxon>Pezizomycotina</taxon>
        <taxon>Leotiomycetes</taxon>
        <taxon>Helotiales</taxon>
        <taxon>Mollisiaceae</taxon>
        <taxon>Phialocephala</taxon>
        <taxon>Phialocephala fortinii species complex</taxon>
    </lineage>
</organism>
<sequence length="208" mass="23278">MTTTNFQLSSNSGREVHWRLVVERCGGKLYLHRLKLCSEDDGPTVMRKLHEEYHAIVSKTPYTIWDKFPILWDPVIETATLSTNSSTDLEAQQRAPQIFVTRRKFQAELTAAFHDPDLLSSAPSFAKENDRFSDSNHRRRARKEVAMIGLRVNRVMMVLVLLLNVAVCLGTGILAGVLTRRVDQGVAVTSAVAAIVACLQALLVLFTK</sequence>
<dbReference type="Proteomes" id="UP000184330">
    <property type="component" value="Unassembled WGS sequence"/>
</dbReference>
<evidence type="ECO:0000313" key="3">
    <source>
        <dbReference type="Proteomes" id="UP000184330"/>
    </source>
</evidence>
<evidence type="ECO:0000256" key="1">
    <source>
        <dbReference type="SAM" id="Phobius"/>
    </source>
</evidence>
<keyword evidence="1" id="KW-0812">Transmembrane</keyword>
<evidence type="ECO:0000313" key="2">
    <source>
        <dbReference type="EMBL" id="CZR54219.1"/>
    </source>
</evidence>
<name>A0A1L7WN69_9HELO</name>
<protein>
    <submittedName>
        <fullName evidence="2">Uncharacterized protein</fullName>
    </submittedName>
</protein>
<dbReference type="OrthoDB" id="3545575at2759"/>
<dbReference type="AlphaFoldDB" id="A0A1L7WN69"/>
<feature type="transmembrane region" description="Helical" evidence="1">
    <location>
        <begin position="155"/>
        <end position="179"/>
    </location>
</feature>